<feature type="chain" id="PRO_5001573409" description="DUF4129 domain-containing protein" evidence="3">
    <location>
        <begin position="24"/>
        <end position="303"/>
    </location>
</feature>
<dbReference type="eggNOG" id="ENOG5032V5I">
    <property type="taxonomic scope" value="Bacteria"/>
</dbReference>
<keyword evidence="3" id="KW-0732">Signal</keyword>
<accession>A0A059FV21</accession>
<evidence type="ECO:0000256" key="1">
    <source>
        <dbReference type="SAM" id="MobiDB-lite"/>
    </source>
</evidence>
<dbReference type="PATRIC" id="fig|1280950.3.peg.758"/>
<keyword evidence="2" id="KW-0812">Transmembrane</keyword>
<dbReference type="Proteomes" id="UP000025171">
    <property type="component" value="Unassembled WGS sequence"/>
</dbReference>
<sequence>MSLPIRLGALLVLACTLAFPVLAAPAAGDDDGRAVQTDLDAVDRAHAAYLKKGRIQAERPDPETPETAPGGAEATLPAGQAGHRPAGPQGDDDLQLRRPEAGNQPRIPGGDLQLERPESDEIDIPRKQNPPPKWLQAIFDFLGRLGPLLQFVFWAALFVAGLGILYFLFGEAIRVRFGKSGDGKVDNPDDVLTDVRPDAAQALSLLEEADALARTGKFAEAVHLLLFRSIDDIQQRLEGGVPRSLTAREIGGLRHLPERASRALKPIITIVEHSFFGGRDVDEAGWKTARGSYEKFAFGEGWE</sequence>
<evidence type="ECO:0000256" key="2">
    <source>
        <dbReference type="SAM" id="Phobius"/>
    </source>
</evidence>
<keyword evidence="2" id="KW-0472">Membrane</keyword>
<evidence type="ECO:0000313" key="4">
    <source>
        <dbReference type="EMBL" id="KCZ94452.1"/>
    </source>
</evidence>
<dbReference type="EMBL" id="ARYK01000001">
    <property type="protein sequence ID" value="KCZ94452.1"/>
    <property type="molecule type" value="Genomic_DNA"/>
</dbReference>
<keyword evidence="5" id="KW-1185">Reference proteome</keyword>
<reference evidence="4 5" key="1">
    <citation type="journal article" date="2014" name="Antonie Van Leeuwenhoek">
        <title>Hyphomonas beringensis sp. nov. and Hyphomonas chukchiensis sp. nov., isolated from surface seawater of the Bering Sea and Chukchi Sea.</title>
        <authorList>
            <person name="Li C."/>
            <person name="Lai Q."/>
            <person name="Li G."/>
            <person name="Dong C."/>
            <person name="Wang J."/>
            <person name="Liao Y."/>
            <person name="Shao Z."/>
        </authorList>
    </citation>
    <scope>NUCLEOTIDE SEQUENCE [LARGE SCALE GENOMIC DNA]</scope>
    <source>
        <strain evidence="4 5">MHS-2</strain>
    </source>
</reference>
<protein>
    <recommendedName>
        <fullName evidence="6">DUF4129 domain-containing protein</fullName>
    </recommendedName>
</protein>
<name>A0A059FV21_9PROT</name>
<comment type="caution">
    <text evidence="4">The sequence shown here is derived from an EMBL/GenBank/DDBJ whole genome shotgun (WGS) entry which is preliminary data.</text>
</comment>
<feature type="region of interest" description="Disordered" evidence="1">
    <location>
        <begin position="51"/>
        <end position="115"/>
    </location>
</feature>
<feature type="transmembrane region" description="Helical" evidence="2">
    <location>
        <begin position="151"/>
        <end position="169"/>
    </location>
</feature>
<gene>
    <name evidence="4" type="ORF">HJO_03720</name>
</gene>
<dbReference type="RefSeq" id="WP_156945404.1">
    <property type="nucleotide sequence ID" value="NZ_ARYK01000001.1"/>
</dbReference>
<keyword evidence="2" id="KW-1133">Transmembrane helix</keyword>
<evidence type="ECO:0000313" key="5">
    <source>
        <dbReference type="Proteomes" id="UP000025171"/>
    </source>
</evidence>
<evidence type="ECO:0000256" key="3">
    <source>
        <dbReference type="SAM" id="SignalP"/>
    </source>
</evidence>
<dbReference type="STRING" id="1280950.HJO_03720"/>
<evidence type="ECO:0008006" key="6">
    <source>
        <dbReference type="Google" id="ProtNLM"/>
    </source>
</evidence>
<proteinExistence type="predicted"/>
<organism evidence="4 5">
    <name type="scientific">Hyphomonas johnsonii MHS-2</name>
    <dbReference type="NCBI Taxonomy" id="1280950"/>
    <lineage>
        <taxon>Bacteria</taxon>
        <taxon>Pseudomonadati</taxon>
        <taxon>Pseudomonadota</taxon>
        <taxon>Alphaproteobacteria</taxon>
        <taxon>Hyphomonadales</taxon>
        <taxon>Hyphomonadaceae</taxon>
        <taxon>Hyphomonas</taxon>
    </lineage>
</organism>
<dbReference type="AlphaFoldDB" id="A0A059FV21"/>
<feature type="signal peptide" evidence="3">
    <location>
        <begin position="1"/>
        <end position="23"/>
    </location>
</feature>
<dbReference type="OrthoDB" id="8478645at2"/>